<dbReference type="FunFam" id="2.10.25.10:FF:000011">
    <property type="entry name" value="Cadherin EGF LAG seven-pass G-type receptor"/>
    <property type="match status" value="1"/>
</dbReference>
<dbReference type="CDD" id="cd00176">
    <property type="entry name" value="SPEC"/>
    <property type="match status" value="1"/>
</dbReference>
<dbReference type="FunFam" id="2.10.25.10:FF:000135">
    <property type="entry name" value="Laminin subunit beta 4"/>
    <property type="match status" value="1"/>
</dbReference>
<feature type="domain" description="Laminin EGF-like" evidence="19">
    <location>
        <begin position="1595"/>
        <end position="1642"/>
    </location>
</feature>
<feature type="disulfide bond" evidence="16">
    <location>
        <begin position="1520"/>
        <end position="1529"/>
    </location>
</feature>
<dbReference type="SUPFAM" id="SSF57716">
    <property type="entry name" value="Glucocorticoid receptor-like (DNA-binding domain)"/>
    <property type="match status" value="1"/>
</dbReference>
<feature type="domain" description="Laminin EGF-like" evidence="19">
    <location>
        <begin position="1699"/>
        <end position="1750"/>
    </location>
</feature>
<dbReference type="Gene3D" id="2.10.25.10">
    <property type="entry name" value="Laminin"/>
    <property type="match status" value="8"/>
</dbReference>
<dbReference type="FunFam" id="2.10.25.10:FF:000188">
    <property type="entry name" value="Laminin subunit gamma 2"/>
    <property type="match status" value="1"/>
</dbReference>
<dbReference type="Gene3D" id="2.60.120.260">
    <property type="entry name" value="Galactose-binding domain-like"/>
    <property type="match status" value="1"/>
</dbReference>
<keyword evidence="10 17" id="KW-0175">Coiled coil</keyword>
<dbReference type="FunFam" id="2.10.25.10:FF:000090">
    <property type="entry name" value="laminin subunit alpha"/>
    <property type="match status" value="1"/>
</dbReference>
<evidence type="ECO:0000256" key="15">
    <source>
        <dbReference type="PROSITE-ProRule" id="PRU00309"/>
    </source>
</evidence>
<feature type="coiled-coil region" evidence="17">
    <location>
        <begin position="2036"/>
        <end position="2063"/>
    </location>
</feature>
<feature type="compositionally biased region" description="Basic and acidic residues" evidence="18">
    <location>
        <begin position="340"/>
        <end position="454"/>
    </location>
</feature>
<dbReference type="GO" id="GO:0003677">
    <property type="term" value="F:DNA binding"/>
    <property type="evidence" value="ECO:0007669"/>
    <property type="project" value="UniProtKB-UniRule"/>
</dbReference>
<dbReference type="PROSITE" id="PS00022">
    <property type="entry name" value="EGF_1"/>
    <property type="match status" value="1"/>
</dbReference>
<comment type="caution">
    <text evidence="16">Lacks conserved residue(s) required for the propagation of feature annotation.</text>
</comment>
<feature type="domain" description="THAP-type" evidence="20">
    <location>
        <begin position="80"/>
        <end position="171"/>
    </location>
</feature>
<keyword evidence="13" id="KW-0325">Glycoprotein</keyword>
<dbReference type="InterPro" id="IPR006612">
    <property type="entry name" value="THAP_Znf"/>
</dbReference>
<feature type="disulfide bond" evidence="16">
    <location>
        <begin position="1550"/>
        <end position="1562"/>
    </location>
</feature>
<dbReference type="Gene3D" id="2.170.300.10">
    <property type="entry name" value="Tie2 ligand-binding domain superfamily"/>
    <property type="match status" value="2"/>
</dbReference>
<evidence type="ECO:0000256" key="17">
    <source>
        <dbReference type="SAM" id="Coils"/>
    </source>
</evidence>
<name>A0A1I8IMB5_9PLAT</name>
<evidence type="ECO:0000313" key="22">
    <source>
        <dbReference type="Proteomes" id="UP000095280"/>
    </source>
</evidence>
<protein>
    <submittedName>
        <fullName evidence="23">SMB domain-containing protein</fullName>
    </submittedName>
</protein>
<feature type="domain" description="Laminin EGF-like" evidence="19">
    <location>
        <begin position="1221"/>
        <end position="1266"/>
    </location>
</feature>
<feature type="disulfide bond" evidence="16">
    <location>
        <begin position="1192"/>
        <end position="1201"/>
    </location>
</feature>
<keyword evidence="2" id="KW-0964">Secreted</keyword>
<dbReference type="PROSITE" id="PS51117">
    <property type="entry name" value="LAMININ_NTER"/>
    <property type="match status" value="1"/>
</dbReference>
<dbReference type="SMART" id="SM00980">
    <property type="entry name" value="THAP"/>
    <property type="match status" value="1"/>
</dbReference>
<feature type="domain" description="Laminin EGF-like" evidence="19">
    <location>
        <begin position="1816"/>
        <end position="1867"/>
    </location>
</feature>
<sequence length="2512" mass="277063">MCRGWGAAAVLPVGCWDGADGAASAETAECRGPENLCQLVRSLSGGGPRCGRRHHRISLRDISCPRSLGLAVSRCRNPLQPSPCAAYGCPNYAFECPPGTRFHRFPSDRDRCEDWARRIFRADLIGKKLFEHKWANAVVCSHDFEDHMYMCPKNRHEAHSRLAWNAISTLKLYKQAVTKQIHRPLPKQRTDSPASLHQTRVSGKVQNENDVSGFAETAIVWPRQQQDEVTCRLESPPAQQVAWTGQGAMTTEGRVVDINIRLRLKLLDENYQQADPRLGGETALRRGHPRSGGRASKPQGQLKDCPTQTETVDEAFDKEADAVAVVEPLESADLGSLSKMDPKDRMSQGLEDRMSKGLEDRMSKGHEDRMPKGHEDRMSKGLEDRMSKGHDDRMSKGLDDRMSKGLEDRMSKGLEDRMSKGLEDRMSKGLDDRMSKGHEDRMSKGHEDRMSKGLEDRMSKGLEDRMSKGHEDRMSKGLEDRMSKGKCEIMAFKKFQEKAIRTPVTPIRKITCSLLGRCASLIARFKLDAAEVFNSGVAIRVNFMIRSGLVVKGFEKVSLLTDQLRPRRRRRRCRTAHAAGRVSDEFFQRVSSQPFYAALAGDAAAATALRAASLARLSGGRRRRQRRTGQQRRDCRRRKRLPQRLRQRRQRRSRQLTSWTMLHRHCRRCDDDAAAAIAATPTRRDAVAEATAAGTANPPQATIECVEQLLSGQTVHVSVAPPALVRIDWNGGGGCGVGAQGGGGGAIDSRAGCPFPRPHEMTIRLAVFLFAAYCSVPELCLGQYNSSMGQASQSILFPSVGDLLIGRVSNLHASSTCGAEQEQTYCPIGLSKCRKCDSKAEWDPVTNPNSHQIGNVVAKIRNSNTTYDSWWMSEPGVENVTIQLDLDTKFTFTHLIMIFHNYRPKAWWLERSDDFGFKYKPYAYFAENCEETFPWVKRGRMNKLDDVRCSSDYTEMTPSDKGQVVFNAIPQHLSETVFNDKSVDAREKRESQTDITNLRVHLLKYHTLSDEKLTPDSPERRKYYFGLYEMNVHGMCICNGHATTCRPADGLIPMDKSKVYGFCDCMHNTQGPHCEKCRDFYHDRRWAPASMTSANECRRCNCNGHSNRCEFSQEKWDSSGGKTGGVCQECMHNTTGVSCDTCVQGYYRDDSKLLDDPEICLPCKCSKLGSTLDYCQSETDKTKGGLIAACECKENVEGDNCEKCKIGFFNISASAKGCSPCNCNIGGSVSANCNNQTGECTCKRGFTGRQCDQVIDRFYVNNFEIEGTVVQVENSTEGGVSLPRVERSELPSLTGDCGVRLSSSSSPVIVILLRNKTRGLPTGQYDIVIKAYPVNISRQVSLPVKLSPGSDSINCTDRPPEIQGSLNLPSTRDFQADSIEGSSVRPYLVRPVFRRVCIDGSGLDRITVELFSLPSTDSVVLDAVIISKNLDDPIRHLLRRTEPTPLPPVPIRDIGSLVTDLYNCLDYWKSEEQSDRMPSDCKSFILGFSGRSQETALPCQCNMRGSRSEVCEKVGGNCYCYPNIVGQTCNECARNHFGFGRYGPQGCRFCNCSRDGSISQQCDDNGKCSCMPNIIGPQCDRCNVNHWNFPACLPCECNNMADDCNKDTGICSGCRNNTGGNKCQECRTGYYGDPMQRIPCLRCPCPGGAVQHAATCSLESGSGTPKVKCNCEPGYLGDRCDQCAVNHYGHPNTGPCNPCSCNGNIDLTVPESCHPFTGSCTKCLNNTAGVSCEVCRPGFYGDATRGACLPCRCNANGTRRSSLLRTPIDYQGEKILYSCNSRTGECDCMPNVEGRSCTACRSMHYNFTSGEGCSACACDKVGSANPFCDSETGACSCRIGRGGRRCDQCLDLHYGNPAKVGPKGCQPCDCDPQGSMTPRCDKITGNCVCKSAITGRRCDQCERGTTGTLPNCTTCGECWYNWDKSIQQLTQRTDLLANRSAEAARIGGTTGDYSNEIRWITGQLDAVRRAVNETRPPESEVDALRRKLKRLEPAGDAADSRRSWSRFNAMKQSLTELRGNLSHPNLAPPSQTLAKIRRFEAHFNQQEDRLRRINNDLNSVEMMANTNRDSLNAVAEQATSLENLAKNGSGEAARKLAAVEAKLPVLNKQMCVGNDIDKSLYERNGNFCSAVCGGPPGICGSCGEASACLDSVAAQMRALDANLNGLERKLRAANLSLVNETESLTSVTGRANALKIKALTTEGLVNQLKTDYDDLKNRATDLEANIREFVKANHTTKQDIEDLVKWINSTSLPVNETGLSKLAEKIQKLSARLKSSLGLADATADMAAQRAEVSRLLLQAEAMVAKANQLKSQSEELRDRMKGISTTVGDGSNLLARVEQLLNEIQDVADTKLSSAIRTYENQTQRAKVTKSRLDASVGRASAQRTKLNYKINLLEKEQQETKDMLNSALTTADRINVEAAKSGIRVHEAGAAQREARIADLRSRMARLNQLLGGGPSQLHAVNVKIDSLEQSLTLSLDRLTKLTAKLTGDHSVPGSLKYMSNQLEKRCGNS</sequence>
<dbReference type="CDD" id="cd00055">
    <property type="entry name" value="EGF_Lam"/>
    <property type="match status" value="12"/>
</dbReference>
<dbReference type="PRINTS" id="PR00011">
    <property type="entry name" value="EGFLAMININ"/>
</dbReference>
<feature type="disulfide bond" evidence="16">
    <location>
        <begin position="1223"/>
        <end position="1240"/>
    </location>
</feature>
<organism evidence="22 23">
    <name type="scientific">Macrostomum lignano</name>
    <dbReference type="NCBI Taxonomy" id="282301"/>
    <lineage>
        <taxon>Eukaryota</taxon>
        <taxon>Metazoa</taxon>
        <taxon>Spiralia</taxon>
        <taxon>Lophotrochozoa</taxon>
        <taxon>Platyhelminthes</taxon>
        <taxon>Rhabditophora</taxon>
        <taxon>Macrostomorpha</taxon>
        <taxon>Macrostomida</taxon>
        <taxon>Macrostomidae</taxon>
        <taxon>Macrostomum</taxon>
    </lineage>
</organism>
<keyword evidence="22" id="KW-1185">Reference proteome</keyword>
<keyword evidence="7 15" id="KW-0863">Zinc-finger</keyword>
<evidence type="ECO:0000256" key="18">
    <source>
        <dbReference type="SAM" id="MobiDB-lite"/>
    </source>
</evidence>
<evidence type="ECO:0000256" key="7">
    <source>
        <dbReference type="ARBA" id="ARBA00022771"/>
    </source>
</evidence>
<feature type="region of interest" description="Disordered" evidence="18">
    <location>
        <begin position="277"/>
        <end position="307"/>
    </location>
</feature>
<dbReference type="InterPro" id="IPR056863">
    <property type="entry name" value="LMN_ATRN_NET-like_EGF"/>
</dbReference>
<feature type="disulfide bond" evidence="16">
    <location>
        <begin position="1614"/>
        <end position="1623"/>
    </location>
</feature>
<proteinExistence type="predicted"/>
<evidence type="ECO:0000256" key="14">
    <source>
        <dbReference type="ARBA" id="ARBA00023292"/>
    </source>
</evidence>
<dbReference type="GO" id="GO:0009888">
    <property type="term" value="P:tissue development"/>
    <property type="evidence" value="ECO:0007669"/>
    <property type="project" value="TreeGrafter"/>
</dbReference>
<feature type="domain" description="Laminin EGF-like" evidence="19">
    <location>
        <begin position="1550"/>
        <end position="1594"/>
    </location>
</feature>
<dbReference type="PANTHER" id="PTHR10574">
    <property type="entry name" value="NETRIN/LAMININ-RELATED"/>
    <property type="match status" value="1"/>
</dbReference>
<feature type="disulfide bond" evidence="16">
    <location>
        <begin position="1242"/>
        <end position="1251"/>
    </location>
</feature>
<dbReference type="FunFam" id="2.10.25.10:FF:000130">
    <property type="entry name" value="Laminin subunit beta 1"/>
    <property type="match status" value="1"/>
</dbReference>
<feature type="disulfide bond" evidence="16">
    <location>
        <begin position="1204"/>
        <end position="1218"/>
    </location>
</feature>
<feature type="disulfide bond" evidence="16">
    <location>
        <begin position="1723"/>
        <end position="1732"/>
    </location>
</feature>
<evidence type="ECO:0000256" key="8">
    <source>
        <dbReference type="ARBA" id="ARBA00022833"/>
    </source>
</evidence>
<dbReference type="SMART" id="SM00136">
    <property type="entry name" value="LamNT"/>
    <property type="match status" value="1"/>
</dbReference>
<dbReference type="GO" id="GO:0008270">
    <property type="term" value="F:zinc ion binding"/>
    <property type="evidence" value="ECO:0007669"/>
    <property type="project" value="UniProtKB-KW"/>
</dbReference>
<feature type="disulfide bond" evidence="16">
    <location>
        <begin position="1818"/>
        <end position="1835"/>
    </location>
</feature>
<feature type="disulfide bond" evidence="16">
    <location>
        <begin position="1837"/>
        <end position="1846"/>
    </location>
</feature>
<dbReference type="InterPro" id="IPR018159">
    <property type="entry name" value="Spectrin/alpha-actinin"/>
</dbReference>
<feature type="disulfide bond" evidence="16">
    <location>
        <begin position="1626"/>
        <end position="1640"/>
    </location>
</feature>
<dbReference type="Proteomes" id="UP000095280">
    <property type="component" value="Unplaced"/>
</dbReference>
<keyword evidence="4" id="KW-0479">Metal-binding</keyword>
<keyword evidence="11 15" id="KW-0238">DNA-binding</keyword>
<evidence type="ECO:0000256" key="10">
    <source>
        <dbReference type="ARBA" id="ARBA00023054"/>
    </source>
</evidence>
<dbReference type="InterPro" id="IPR008211">
    <property type="entry name" value="Laminin_N"/>
</dbReference>
<keyword evidence="5" id="KW-0732">Signal</keyword>
<dbReference type="Pfam" id="PF00055">
    <property type="entry name" value="Laminin_N"/>
    <property type="match status" value="1"/>
</dbReference>
<evidence type="ECO:0000256" key="16">
    <source>
        <dbReference type="PROSITE-ProRule" id="PRU00460"/>
    </source>
</evidence>
<dbReference type="FunFam" id="2.10.25.10:FF:000209">
    <property type="entry name" value="Laminin subunit alpha 5"/>
    <property type="match status" value="1"/>
</dbReference>
<dbReference type="PROSITE" id="PS50027">
    <property type="entry name" value="EGF_LAM_2"/>
    <property type="match status" value="8"/>
</dbReference>
<feature type="disulfide bond" evidence="16">
    <location>
        <begin position="1163"/>
        <end position="1175"/>
    </location>
</feature>
<feature type="disulfide bond" evidence="16">
    <location>
        <begin position="1570"/>
        <end position="1579"/>
    </location>
</feature>
<evidence type="ECO:0000259" key="19">
    <source>
        <dbReference type="PROSITE" id="PS50027"/>
    </source>
</evidence>
<feature type="disulfide bond" evidence="16">
    <location>
        <begin position="1889"/>
        <end position="1898"/>
    </location>
</feature>
<evidence type="ECO:0000256" key="11">
    <source>
        <dbReference type="ARBA" id="ARBA00023125"/>
    </source>
</evidence>
<feature type="disulfide bond" evidence="16">
    <location>
        <begin position="1816"/>
        <end position="1828"/>
    </location>
</feature>
<feature type="domain" description="Laminin EGF-like" evidence="19">
    <location>
        <begin position="1868"/>
        <end position="1914"/>
    </location>
</feature>
<feature type="domain" description="Laminin EGF-like" evidence="19">
    <location>
        <begin position="1163"/>
        <end position="1220"/>
    </location>
</feature>
<evidence type="ECO:0000256" key="3">
    <source>
        <dbReference type="ARBA" id="ARBA00022530"/>
    </source>
</evidence>
<evidence type="ECO:0000259" key="21">
    <source>
        <dbReference type="PROSITE" id="PS51117"/>
    </source>
</evidence>
<feature type="coiled-coil region" evidence="17">
    <location>
        <begin position="2205"/>
        <end position="2232"/>
    </location>
</feature>
<feature type="coiled-coil region" evidence="17">
    <location>
        <begin position="2149"/>
        <end position="2176"/>
    </location>
</feature>
<evidence type="ECO:0000256" key="6">
    <source>
        <dbReference type="ARBA" id="ARBA00022737"/>
    </source>
</evidence>
<evidence type="ECO:0000256" key="12">
    <source>
        <dbReference type="ARBA" id="ARBA00023157"/>
    </source>
</evidence>
<dbReference type="InterPro" id="IPR000742">
    <property type="entry name" value="EGF"/>
</dbReference>
<dbReference type="InterPro" id="IPR002049">
    <property type="entry name" value="LE_dom"/>
</dbReference>
<evidence type="ECO:0000256" key="9">
    <source>
        <dbReference type="ARBA" id="ARBA00022869"/>
    </source>
</evidence>
<dbReference type="SMART" id="SM00180">
    <property type="entry name" value="EGF_Lam"/>
    <property type="match status" value="12"/>
</dbReference>
<evidence type="ECO:0000256" key="2">
    <source>
        <dbReference type="ARBA" id="ARBA00022525"/>
    </source>
</evidence>
<feature type="domain" description="Laminin N-terminal" evidence="21">
    <location>
        <begin position="792"/>
        <end position="1035"/>
    </location>
</feature>
<feature type="disulfide bond" evidence="16">
    <location>
        <begin position="1499"/>
        <end position="1511"/>
    </location>
</feature>
<keyword evidence="12 16" id="KW-1015">Disulfide bond</keyword>
<dbReference type="PANTHER" id="PTHR10574:SF375">
    <property type="entry name" value="LAMININ SUBUNIT BETA-1"/>
    <property type="match status" value="1"/>
</dbReference>
<dbReference type="PROSITE" id="PS01248">
    <property type="entry name" value="EGF_LAM_1"/>
    <property type="match status" value="3"/>
</dbReference>
<dbReference type="Pfam" id="PF00053">
    <property type="entry name" value="EGF_laminin"/>
    <property type="match status" value="10"/>
</dbReference>
<dbReference type="GO" id="GO:0005604">
    <property type="term" value="C:basement membrane"/>
    <property type="evidence" value="ECO:0007669"/>
    <property type="project" value="UniProtKB-SubCell"/>
</dbReference>
<feature type="region of interest" description="Disordered" evidence="18">
    <location>
        <begin position="617"/>
        <end position="654"/>
    </location>
</feature>
<keyword evidence="14 16" id="KW-0424">Laminin EGF-like domain</keyword>
<evidence type="ECO:0000256" key="5">
    <source>
        <dbReference type="ARBA" id="ARBA00022729"/>
    </source>
</evidence>
<dbReference type="WBParaSite" id="maker-uti_cns_0013983-snap-gene-0.2-mRNA-1">
    <property type="protein sequence ID" value="maker-uti_cns_0013983-snap-gene-0.2-mRNA-1"/>
    <property type="gene ID" value="maker-uti_cns_0013983-snap-gene-0.2"/>
</dbReference>
<feature type="domain" description="Laminin EGF-like" evidence="19">
    <location>
        <begin position="1499"/>
        <end position="1549"/>
    </location>
</feature>
<keyword evidence="9" id="KW-0084">Basement membrane</keyword>
<feature type="disulfide bond" evidence="16">
    <location>
        <begin position="1501"/>
        <end position="1518"/>
    </location>
</feature>
<reference evidence="23" key="1">
    <citation type="submission" date="2016-11" db="UniProtKB">
        <authorList>
            <consortium name="WormBaseParasite"/>
        </authorList>
    </citation>
    <scope>IDENTIFICATION</scope>
</reference>
<dbReference type="SUPFAM" id="SSF57196">
    <property type="entry name" value="EGF/Laminin"/>
    <property type="match status" value="11"/>
</dbReference>
<dbReference type="PROSITE" id="PS50950">
    <property type="entry name" value="ZF_THAP"/>
    <property type="match status" value="1"/>
</dbReference>
<evidence type="ECO:0000259" key="20">
    <source>
        <dbReference type="PROSITE" id="PS50950"/>
    </source>
</evidence>
<keyword evidence="6" id="KW-0677">Repeat</keyword>
<dbReference type="SMART" id="SM00181">
    <property type="entry name" value="EGF"/>
    <property type="match status" value="3"/>
</dbReference>
<feature type="disulfide bond" evidence="16">
    <location>
        <begin position="1868"/>
        <end position="1880"/>
    </location>
</feature>
<accession>A0A1I8IMB5</accession>
<evidence type="ECO:0000313" key="23">
    <source>
        <dbReference type="WBParaSite" id="maker-uti_cns_0013983-snap-gene-0.2-mRNA-1"/>
    </source>
</evidence>
<feature type="compositionally biased region" description="Basic residues" evidence="18">
    <location>
        <begin position="619"/>
        <end position="654"/>
    </location>
</feature>
<evidence type="ECO:0000256" key="4">
    <source>
        <dbReference type="ARBA" id="ARBA00022723"/>
    </source>
</evidence>
<evidence type="ECO:0000256" key="13">
    <source>
        <dbReference type="ARBA" id="ARBA00023180"/>
    </source>
</evidence>
<comment type="subcellular location">
    <subcellularLocation>
        <location evidence="1">Secreted</location>
        <location evidence="1">Extracellular space</location>
        <location evidence="1">Extracellular matrix</location>
        <location evidence="1">Basement membrane</location>
    </subcellularLocation>
</comment>
<keyword evidence="3" id="KW-0272">Extracellular matrix</keyword>
<dbReference type="Pfam" id="PF24973">
    <property type="entry name" value="EGF_LMN_ATRN"/>
    <property type="match status" value="2"/>
</dbReference>
<evidence type="ECO:0000256" key="1">
    <source>
        <dbReference type="ARBA" id="ARBA00004302"/>
    </source>
</evidence>
<keyword evidence="8" id="KW-0862">Zinc</keyword>
<feature type="disulfide bond" evidence="16">
    <location>
        <begin position="1870"/>
        <end position="1887"/>
    </location>
</feature>
<feature type="region of interest" description="Disordered" evidence="18">
    <location>
        <begin position="334"/>
        <end position="454"/>
    </location>
</feature>
<feature type="coiled-coil region" evidence="17">
    <location>
        <begin position="2300"/>
        <end position="2327"/>
    </location>
</feature>
<dbReference type="InterPro" id="IPR050440">
    <property type="entry name" value="Laminin/Netrin_ECM"/>
</dbReference>
<feature type="disulfide bond" evidence="16">
    <location>
        <begin position="1221"/>
        <end position="1233"/>
    </location>
</feature>
<dbReference type="GO" id="GO:0009887">
    <property type="term" value="P:animal organ morphogenesis"/>
    <property type="evidence" value="ECO:0007669"/>
    <property type="project" value="TreeGrafter"/>
</dbReference>